<dbReference type="PANTHER" id="PTHR43310:SF1">
    <property type="entry name" value="SULFATE TRANSPORTER YBAR-RELATED"/>
    <property type="match status" value="1"/>
</dbReference>
<feature type="transmembrane region" description="Helical" evidence="5">
    <location>
        <begin position="214"/>
        <end position="235"/>
    </location>
</feature>
<dbReference type="KEGG" id="ehx:EMIHUDRAFT_211646"/>
<feature type="transmembrane region" description="Helical" evidence="5">
    <location>
        <begin position="256"/>
        <end position="275"/>
    </location>
</feature>
<dbReference type="Proteomes" id="UP000013827">
    <property type="component" value="Unassembled WGS sequence"/>
</dbReference>
<dbReference type="GeneID" id="17261579"/>
<reference evidence="7" key="2">
    <citation type="submission" date="2024-10" db="UniProtKB">
        <authorList>
            <consortium name="EnsemblProtists"/>
        </authorList>
    </citation>
    <scope>IDENTIFICATION</scope>
</reference>
<dbReference type="RefSeq" id="XP_005767858.1">
    <property type="nucleotide sequence ID" value="XM_005767801.1"/>
</dbReference>
<evidence type="ECO:0000256" key="3">
    <source>
        <dbReference type="ARBA" id="ARBA00022989"/>
    </source>
</evidence>
<dbReference type="PANTHER" id="PTHR43310">
    <property type="entry name" value="SULFATE TRANSPORTER YBAR-RELATED"/>
    <property type="match status" value="1"/>
</dbReference>
<feature type="transmembrane region" description="Helical" evidence="5">
    <location>
        <begin position="173"/>
        <end position="194"/>
    </location>
</feature>
<keyword evidence="8" id="KW-1185">Reference proteome</keyword>
<evidence type="ECO:0000313" key="8">
    <source>
        <dbReference type="Proteomes" id="UP000013827"/>
    </source>
</evidence>
<name>A0A0D3IVZ4_EMIH1</name>
<dbReference type="PaxDb" id="2903-EOD15429"/>
<evidence type="ECO:0000256" key="1">
    <source>
        <dbReference type="ARBA" id="ARBA00004141"/>
    </source>
</evidence>
<feature type="transmembrane region" description="Helical" evidence="5">
    <location>
        <begin position="147"/>
        <end position="166"/>
    </location>
</feature>
<dbReference type="InterPro" id="IPR011547">
    <property type="entry name" value="SLC26A/SulP_dom"/>
</dbReference>
<feature type="domain" description="STAS" evidence="6">
    <location>
        <begin position="538"/>
        <end position="653"/>
    </location>
</feature>
<dbReference type="STRING" id="2903.R1E3A9"/>
<dbReference type="GO" id="GO:0016020">
    <property type="term" value="C:membrane"/>
    <property type="evidence" value="ECO:0007669"/>
    <property type="project" value="UniProtKB-SubCell"/>
</dbReference>
<keyword evidence="3 5" id="KW-1133">Transmembrane helix</keyword>
<dbReference type="EnsemblProtists" id="EOD15429">
    <property type="protein sequence ID" value="EOD15429"/>
    <property type="gene ID" value="EMIHUDRAFT_211646"/>
</dbReference>
<evidence type="ECO:0000256" key="2">
    <source>
        <dbReference type="ARBA" id="ARBA00022692"/>
    </source>
</evidence>
<comment type="subcellular location">
    <subcellularLocation>
        <location evidence="1">Membrane</location>
        <topology evidence="1">Multi-pass membrane protein</topology>
    </subcellularLocation>
</comment>
<dbReference type="AlphaFoldDB" id="A0A0D3IVZ4"/>
<keyword evidence="2 5" id="KW-0812">Transmembrane</keyword>
<evidence type="ECO:0000256" key="4">
    <source>
        <dbReference type="ARBA" id="ARBA00023136"/>
    </source>
</evidence>
<dbReference type="InterPro" id="IPR036513">
    <property type="entry name" value="STAS_dom_sf"/>
</dbReference>
<dbReference type="PROSITE" id="PS50801">
    <property type="entry name" value="STAS"/>
    <property type="match status" value="1"/>
</dbReference>
<feature type="transmembrane region" description="Helical" evidence="5">
    <location>
        <begin position="48"/>
        <end position="74"/>
    </location>
</feature>
<dbReference type="Gene3D" id="3.30.750.24">
    <property type="entry name" value="STAS domain"/>
    <property type="match status" value="1"/>
</dbReference>
<dbReference type="InterPro" id="IPR052706">
    <property type="entry name" value="Membrane-Transporter-like"/>
</dbReference>
<dbReference type="HOGENOM" id="CLU_348342_0_0_1"/>
<feature type="transmembrane region" description="Helical" evidence="5">
    <location>
        <begin position="86"/>
        <end position="106"/>
    </location>
</feature>
<dbReference type="OMA" id="FGISMMW"/>
<dbReference type="SUPFAM" id="SSF52091">
    <property type="entry name" value="SpoIIaa-like"/>
    <property type="match status" value="1"/>
</dbReference>
<feature type="transmembrane region" description="Helical" evidence="5">
    <location>
        <begin position="401"/>
        <end position="421"/>
    </location>
</feature>
<dbReference type="Pfam" id="PF00916">
    <property type="entry name" value="Sulfate_transp"/>
    <property type="match status" value="1"/>
</dbReference>
<reference evidence="8" key="1">
    <citation type="journal article" date="2013" name="Nature">
        <title>Pan genome of the phytoplankton Emiliania underpins its global distribution.</title>
        <authorList>
            <person name="Read B.A."/>
            <person name="Kegel J."/>
            <person name="Klute M.J."/>
            <person name="Kuo A."/>
            <person name="Lefebvre S.C."/>
            <person name="Maumus F."/>
            <person name="Mayer C."/>
            <person name="Miller J."/>
            <person name="Monier A."/>
            <person name="Salamov A."/>
            <person name="Young J."/>
            <person name="Aguilar M."/>
            <person name="Claverie J.M."/>
            <person name="Frickenhaus S."/>
            <person name="Gonzalez K."/>
            <person name="Herman E.K."/>
            <person name="Lin Y.C."/>
            <person name="Napier J."/>
            <person name="Ogata H."/>
            <person name="Sarno A.F."/>
            <person name="Shmutz J."/>
            <person name="Schroeder D."/>
            <person name="de Vargas C."/>
            <person name="Verret F."/>
            <person name="von Dassow P."/>
            <person name="Valentin K."/>
            <person name="Van de Peer Y."/>
            <person name="Wheeler G."/>
            <person name="Dacks J.B."/>
            <person name="Delwiche C.F."/>
            <person name="Dyhrman S.T."/>
            <person name="Glockner G."/>
            <person name="John U."/>
            <person name="Richards T."/>
            <person name="Worden A.Z."/>
            <person name="Zhang X."/>
            <person name="Grigoriev I.V."/>
            <person name="Allen A.E."/>
            <person name="Bidle K."/>
            <person name="Borodovsky M."/>
            <person name="Bowler C."/>
            <person name="Brownlee C."/>
            <person name="Cock J.M."/>
            <person name="Elias M."/>
            <person name="Gladyshev V.N."/>
            <person name="Groth M."/>
            <person name="Guda C."/>
            <person name="Hadaegh A."/>
            <person name="Iglesias-Rodriguez M.D."/>
            <person name="Jenkins J."/>
            <person name="Jones B.M."/>
            <person name="Lawson T."/>
            <person name="Leese F."/>
            <person name="Lindquist E."/>
            <person name="Lobanov A."/>
            <person name="Lomsadze A."/>
            <person name="Malik S.B."/>
            <person name="Marsh M.E."/>
            <person name="Mackinder L."/>
            <person name="Mock T."/>
            <person name="Mueller-Roeber B."/>
            <person name="Pagarete A."/>
            <person name="Parker M."/>
            <person name="Probert I."/>
            <person name="Quesneville H."/>
            <person name="Raines C."/>
            <person name="Rensing S.A."/>
            <person name="Riano-Pachon D.M."/>
            <person name="Richier S."/>
            <person name="Rokitta S."/>
            <person name="Shiraiwa Y."/>
            <person name="Soanes D.M."/>
            <person name="van der Giezen M."/>
            <person name="Wahlund T.M."/>
            <person name="Williams B."/>
            <person name="Wilson W."/>
            <person name="Wolfe G."/>
            <person name="Wurch L.L."/>
        </authorList>
    </citation>
    <scope>NUCLEOTIDE SEQUENCE</scope>
</reference>
<evidence type="ECO:0000259" key="6">
    <source>
        <dbReference type="PROSITE" id="PS50801"/>
    </source>
</evidence>
<dbReference type="InterPro" id="IPR002645">
    <property type="entry name" value="STAS_dom"/>
</dbReference>
<organism evidence="7 8">
    <name type="scientific">Emiliania huxleyi (strain CCMP1516)</name>
    <dbReference type="NCBI Taxonomy" id="280463"/>
    <lineage>
        <taxon>Eukaryota</taxon>
        <taxon>Haptista</taxon>
        <taxon>Haptophyta</taxon>
        <taxon>Prymnesiophyceae</taxon>
        <taxon>Isochrysidales</taxon>
        <taxon>Noelaerhabdaceae</taxon>
        <taxon>Emiliania</taxon>
    </lineage>
</organism>
<dbReference type="eggNOG" id="KOG0236">
    <property type="taxonomic scope" value="Eukaryota"/>
</dbReference>
<accession>A0A0D3IVZ4</accession>
<protein>
    <recommendedName>
        <fullName evidence="6">STAS domain-containing protein</fullName>
    </recommendedName>
</protein>
<feature type="transmembrane region" description="Helical" evidence="5">
    <location>
        <begin position="364"/>
        <end position="381"/>
    </location>
</feature>
<sequence length="901" mass="97847">MLPGSMKEPLVSKGETTVVKSKLWFGYLPLWQETVPLHPNGKIDTVRLIANIMAGLIIGIRQTLSAIVSATLVFTTTSNQTVVDMFPFGISMMWWSTVAGTVWYGIFGRLQYNTSATQEVCAILYGAMAGKAATFLEDTPDKIPPTVLALIVTGTILTGFGTVAFGKLGIGKMMLSFPTPVTNGFLGTIGFFLVKQALQITSGVKFVHFYPISFSAFFAMRSVLPLLCLFAMVMVMRKGPRLLGSAFPKSKAVKKLGGLFCQLSPLFVFYIVIGIGRMDLDTLGEAGWVYPAQAPQSFTTLWTTYKLSDADWGVVAACVPDFGSLVLMSALCTMTGVLGITGKFPTGPDGDPAPDEGADFDMELATVGVGAVFTGLTNGVVTFHRLGSSIQIRMDGGTHRIAVFSSAAFVGVFFFSGIPLGHYIPKFFLGGLFMSSGVSFMESVIFSYQSMASSGLTLFGSDVPTWEYFGSLLCIATAAYTSPLGGIAAGLLVSVLSFLASSSSSTPVSSVSDGRFTMGRTFRPIWELKALRTYGDRIAILYLQGQLFFGSGQRLASLIAEAVESRHHLSYCILSFAKVSGMDVSAVDFLRSVQRKVARKGCKLIFCRMEKEVFSALSAAKLINSPSKELRDVIAGTVEQPRAMSIPNAIPEDEEFVDQEDVHDIGLGHRKTQILMLRKDVTFEPLEPFGQGNDDAFDHETDALDFCAEKVVKEVVYFQGAKLDPQLLQFRAACETGTRITESTFESLNSLPKGLMAEIKPSCKVLKDKTSVYFIFKGAVSMVDSIQLNKAREGSSLAFTLNVGVKGFHGRGGKRLRKRYPPGTVVGKMAFALNRTGRMLDDGVQSELVVSSRQAYGTTAELWELTAESWDSLSEEIQNALRDLLIVQQAEERQHTFLCGE</sequence>
<dbReference type="CDD" id="cd07042">
    <property type="entry name" value="STAS_SulP_like_sulfate_transporter"/>
    <property type="match status" value="1"/>
</dbReference>
<proteinExistence type="predicted"/>
<evidence type="ECO:0000313" key="7">
    <source>
        <dbReference type="EnsemblProtists" id="EOD15429"/>
    </source>
</evidence>
<keyword evidence="4 5" id="KW-0472">Membrane</keyword>
<evidence type="ECO:0000256" key="5">
    <source>
        <dbReference type="SAM" id="Phobius"/>
    </source>
</evidence>
<dbReference type="Pfam" id="PF01740">
    <property type="entry name" value="STAS"/>
    <property type="match status" value="1"/>
</dbReference>